<dbReference type="InterPro" id="IPR036264">
    <property type="entry name" value="Bact_exopeptidase_dim_dom"/>
</dbReference>
<feature type="non-terminal residue" evidence="2">
    <location>
        <position position="283"/>
    </location>
</feature>
<organism evidence="2">
    <name type="scientific">marine metagenome</name>
    <dbReference type="NCBI Taxonomy" id="408172"/>
    <lineage>
        <taxon>unclassified sequences</taxon>
        <taxon>metagenomes</taxon>
        <taxon>ecological metagenomes</taxon>
    </lineage>
</organism>
<name>A0A382VSX7_9ZZZZ</name>
<dbReference type="EMBL" id="UINC01154008">
    <property type="protein sequence ID" value="SVD49041.1"/>
    <property type="molecule type" value="Genomic_DNA"/>
</dbReference>
<reference evidence="2" key="1">
    <citation type="submission" date="2018-05" db="EMBL/GenBank/DDBJ databases">
        <authorList>
            <person name="Lanie J.A."/>
            <person name="Ng W.-L."/>
            <person name="Kazmierczak K.M."/>
            <person name="Andrzejewski T.M."/>
            <person name="Davidsen T.M."/>
            <person name="Wayne K.J."/>
            <person name="Tettelin H."/>
            <person name="Glass J.I."/>
            <person name="Rusch D."/>
            <person name="Podicherti R."/>
            <person name="Tsui H.-C.T."/>
            <person name="Winkler M.E."/>
        </authorList>
    </citation>
    <scope>NUCLEOTIDE SEQUENCE</scope>
</reference>
<dbReference type="AlphaFoldDB" id="A0A382VSX7"/>
<dbReference type="SUPFAM" id="SSF53187">
    <property type="entry name" value="Zn-dependent exopeptidases"/>
    <property type="match status" value="1"/>
</dbReference>
<dbReference type="PANTHER" id="PTHR43501">
    <property type="entry name" value="CYTOSOL NON-SPECIFIC DIPEPTIDASE"/>
    <property type="match status" value="1"/>
</dbReference>
<proteinExistence type="predicted"/>
<dbReference type="Pfam" id="PF07687">
    <property type="entry name" value="M20_dimer"/>
    <property type="match status" value="1"/>
</dbReference>
<accession>A0A382VSX7</accession>
<dbReference type="GO" id="GO:0006508">
    <property type="term" value="P:proteolysis"/>
    <property type="evidence" value="ECO:0007669"/>
    <property type="project" value="InterPro"/>
</dbReference>
<protein>
    <recommendedName>
        <fullName evidence="1">Peptidase M20 dimerisation domain-containing protein</fullName>
    </recommendedName>
</protein>
<feature type="domain" description="Peptidase M20 dimerisation" evidence="1">
    <location>
        <begin position="42"/>
        <end position="113"/>
    </location>
</feature>
<dbReference type="InterPro" id="IPR011650">
    <property type="entry name" value="Peptidase_M20_dimer"/>
</dbReference>
<dbReference type="GO" id="GO:0005829">
    <property type="term" value="C:cytosol"/>
    <property type="evidence" value="ECO:0007669"/>
    <property type="project" value="TreeGrafter"/>
</dbReference>
<dbReference type="SUPFAM" id="SSF55031">
    <property type="entry name" value="Bacterial exopeptidase dimerisation domain"/>
    <property type="match status" value="1"/>
</dbReference>
<dbReference type="Gene3D" id="3.40.630.10">
    <property type="entry name" value="Zn peptidases"/>
    <property type="match status" value="1"/>
</dbReference>
<dbReference type="GO" id="GO:0070573">
    <property type="term" value="F:metallodipeptidase activity"/>
    <property type="evidence" value="ECO:0007669"/>
    <property type="project" value="TreeGrafter"/>
</dbReference>
<evidence type="ECO:0000259" key="1">
    <source>
        <dbReference type="Pfam" id="PF07687"/>
    </source>
</evidence>
<dbReference type="InterPro" id="IPR001160">
    <property type="entry name" value="Peptidase_M20C"/>
</dbReference>
<dbReference type="PANTHER" id="PTHR43501:SF1">
    <property type="entry name" value="CYTOSOL NON-SPECIFIC DIPEPTIDASE"/>
    <property type="match status" value="1"/>
</dbReference>
<dbReference type="PRINTS" id="PR00934">
    <property type="entry name" value="XHISDIPTASE"/>
</dbReference>
<gene>
    <name evidence="2" type="ORF">METZ01_LOCUS401895</name>
</gene>
<evidence type="ECO:0000313" key="2">
    <source>
        <dbReference type="EMBL" id="SVD49041.1"/>
    </source>
</evidence>
<sequence length="283" mass="30017">DSEEENILYVGCAGGGDSHLTLNMTTTPTSSEEHTLALSFTGLKGGHSGCDIHLQRGNALCLLGRILLSAHNIPFRIASLHGGSAHNAIPREAFATVVVEASDRDTLANALNEELSVVQSQYQSVDPHMALAINDAEPLASAWDHESTLTALRLLTTLPHGVDAMSYEIPDLVETSNNVATAKSDNNTLVITTSSRSSVDASLEAMRRRINAGGTLAGAHIEEFSAYPGWKPNLESHLLEVVKAAHLNELGTEPEVKAIHAGLECGIIGKKVPGMDMISFGPI</sequence>
<feature type="non-terminal residue" evidence="2">
    <location>
        <position position="1"/>
    </location>
</feature>